<comment type="caution">
    <text evidence="2">The sequence shown here is derived from an EMBL/GenBank/DDBJ whole genome shotgun (WGS) entry which is preliminary data.</text>
</comment>
<dbReference type="GO" id="GO:0003677">
    <property type="term" value="F:DNA binding"/>
    <property type="evidence" value="ECO:0007669"/>
    <property type="project" value="InterPro"/>
</dbReference>
<dbReference type="SUPFAM" id="SSF46955">
    <property type="entry name" value="Putative DNA-binding domain"/>
    <property type="match status" value="1"/>
</dbReference>
<name>A0A0J7XKI6_9SPHN</name>
<evidence type="ECO:0000313" key="3">
    <source>
        <dbReference type="Proteomes" id="UP000052268"/>
    </source>
</evidence>
<gene>
    <name evidence="2" type="ORF">V474_23320</name>
</gene>
<dbReference type="EMBL" id="JACU01000008">
    <property type="protein sequence ID" value="KMS52511.1"/>
    <property type="molecule type" value="Genomic_DNA"/>
</dbReference>
<organism evidence="2 3">
    <name type="scientific">Novosphingobium barchaimii LL02</name>
    <dbReference type="NCBI Taxonomy" id="1114963"/>
    <lineage>
        <taxon>Bacteria</taxon>
        <taxon>Pseudomonadati</taxon>
        <taxon>Pseudomonadota</taxon>
        <taxon>Alphaproteobacteria</taxon>
        <taxon>Sphingomonadales</taxon>
        <taxon>Sphingomonadaceae</taxon>
        <taxon>Novosphingobium</taxon>
    </lineage>
</organism>
<proteinExistence type="predicted"/>
<dbReference type="InterPro" id="IPR041657">
    <property type="entry name" value="HTH_17"/>
</dbReference>
<protein>
    <submittedName>
        <fullName evidence="2">Excisionase</fullName>
    </submittedName>
</protein>
<dbReference type="NCBIfam" id="TIGR01764">
    <property type="entry name" value="excise"/>
    <property type="match status" value="1"/>
</dbReference>
<dbReference type="OrthoDB" id="26212at2"/>
<feature type="domain" description="Helix-turn-helix" evidence="1">
    <location>
        <begin position="84"/>
        <end position="133"/>
    </location>
</feature>
<dbReference type="Proteomes" id="UP000052268">
    <property type="component" value="Unassembled WGS sequence"/>
</dbReference>
<dbReference type="InterPro" id="IPR010093">
    <property type="entry name" value="SinI_DNA-bd"/>
</dbReference>
<dbReference type="Pfam" id="PF12728">
    <property type="entry name" value="HTH_17"/>
    <property type="match status" value="1"/>
</dbReference>
<dbReference type="InterPro" id="IPR009061">
    <property type="entry name" value="DNA-bd_dom_put_sf"/>
</dbReference>
<dbReference type="AlphaFoldDB" id="A0A0J7XKI6"/>
<accession>A0A0J7XKI6</accession>
<dbReference type="RefSeq" id="WP_059152599.1">
    <property type="nucleotide sequence ID" value="NZ_KQ130456.1"/>
</dbReference>
<dbReference type="PATRIC" id="fig|1114963.3.peg.3508"/>
<sequence length="152" mass="17036">MTLPAHSEPFGGHMPSADDRQIANQLRRMLAAQKSGEATLRVREPESKKPVEVTLTPAMSDLFLELLRHIGSGSAVTLVPIQEMLTTQQAADLLNVSRPYLIKLLEQEAMPHTLVGRHRRIRADDVFRYKAERDDERSRALDELISGDADLV</sequence>
<evidence type="ECO:0000313" key="2">
    <source>
        <dbReference type="EMBL" id="KMS52511.1"/>
    </source>
</evidence>
<evidence type="ECO:0000259" key="1">
    <source>
        <dbReference type="Pfam" id="PF12728"/>
    </source>
</evidence>
<reference evidence="2 3" key="1">
    <citation type="journal article" date="2015" name="G3 (Bethesda)">
        <title>Insights into Ongoing Evolution of the Hexachlorocyclohexane Catabolic Pathway from Comparative Genomics of Ten Sphingomonadaceae Strains.</title>
        <authorList>
            <person name="Pearce S.L."/>
            <person name="Oakeshott J.G."/>
            <person name="Pandey G."/>
        </authorList>
    </citation>
    <scope>NUCLEOTIDE SEQUENCE [LARGE SCALE GENOMIC DNA]</scope>
    <source>
        <strain evidence="2 3">LL02</strain>
    </source>
</reference>
<keyword evidence="3" id="KW-1185">Reference proteome</keyword>